<name>A0AAP0G8P3_9ASPA</name>
<comment type="caution">
    <text evidence="2">The sequence shown here is derived from an EMBL/GenBank/DDBJ whole genome shotgun (WGS) entry which is preliminary data.</text>
</comment>
<protein>
    <submittedName>
        <fullName evidence="2">Uncharacterized protein</fullName>
    </submittedName>
</protein>
<proteinExistence type="predicted"/>
<reference evidence="2 3" key="1">
    <citation type="journal article" date="2022" name="Nat. Plants">
        <title>Genomes of leafy and leafless Platanthera orchids illuminate the evolution of mycoheterotrophy.</title>
        <authorList>
            <person name="Li M.H."/>
            <person name="Liu K.W."/>
            <person name="Li Z."/>
            <person name="Lu H.C."/>
            <person name="Ye Q.L."/>
            <person name="Zhang D."/>
            <person name="Wang J.Y."/>
            <person name="Li Y.F."/>
            <person name="Zhong Z.M."/>
            <person name="Liu X."/>
            <person name="Yu X."/>
            <person name="Liu D.K."/>
            <person name="Tu X.D."/>
            <person name="Liu B."/>
            <person name="Hao Y."/>
            <person name="Liao X.Y."/>
            <person name="Jiang Y.T."/>
            <person name="Sun W.H."/>
            <person name="Chen J."/>
            <person name="Chen Y.Q."/>
            <person name="Ai Y."/>
            <person name="Zhai J.W."/>
            <person name="Wu S.S."/>
            <person name="Zhou Z."/>
            <person name="Hsiao Y.Y."/>
            <person name="Wu W.L."/>
            <person name="Chen Y.Y."/>
            <person name="Lin Y.F."/>
            <person name="Hsu J.L."/>
            <person name="Li C.Y."/>
            <person name="Wang Z.W."/>
            <person name="Zhao X."/>
            <person name="Zhong W.Y."/>
            <person name="Ma X.K."/>
            <person name="Ma L."/>
            <person name="Huang J."/>
            <person name="Chen G.Z."/>
            <person name="Huang M.Z."/>
            <person name="Huang L."/>
            <person name="Peng D.H."/>
            <person name="Luo Y.B."/>
            <person name="Zou S.Q."/>
            <person name="Chen S.P."/>
            <person name="Lan S."/>
            <person name="Tsai W.C."/>
            <person name="Van de Peer Y."/>
            <person name="Liu Z.J."/>
        </authorList>
    </citation>
    <scope>NUCLEOTIDE SEQUENCE [LARGE SCALE GENOMIC DNA]</scope>
    <source>
        <strain evidence="2">Lor287</strain>
    </source>
</reference>
<organism evidence="2 3">
    <name type="scientific">Platanthera zijinensis</name>
    <dbReference type="NCBI Taxonomy" id="2320716"/>
    <lineage>
        <taxon>Eukaryota</taxon>
        <taxon>Viridiplantae</taxon>
        <taxon>Streptophyta</taxon>
        <taxon>Embryophyta</taxon>
        <taxon>Tracheophyta</taxon>
        <taxon>Spermatophyta</taxon>
        <taxon>Magnoliopsida</taxon>
        <taxon>Liliopsida</taxon>
        <taxon>Asparagales</taxon>
        <taxon>Orchidaceae</taxon>
        <taxon>Orchidoideae</taxon>
        <taxon>Orchideae</taxon>
        <taxon>Orchidinae</taxon>
        <taxon>Platanthera</taxon>
    </lineage>
</organism>
<evidence type="ECO:0000256" key="1">
    <source>
        <dbReference type="SAM" id="MobiDB-lite"/>
    </source>
</evidence>
<evidence type="ECO:0000313" key="3">
    <source>
        <dbReference type="Proteomes" id="UP001418222"/>
    </source>
</evidence>
<dbReference type="Proteomes" id="UP001418222">
    <property type="component" value="Unassembled WGS sequence"/>
</dbReference>
<feature type="region of interest" description="Disordered" evidence="1">
    <location>
        <begin position="1"/>
        <end position="23"/>
    </location>
</feature>
<dbReference type="AlphaFoldDB" id="A0AAP0G8P3"/>
<gene>
    <name evidence="2" type="ORF">KSP39_PZI007774</name>
</gene>
<accession>A0AAP0G8P3</accession>
<evidence type="ECO:0000313" key="2">
    <source>
        <dbReference type="EMBL" id="KAK8944706.1"/>
    </source>
</evidence>
<sequence>MRCSPPRLSLSLDSCRRSSTTTKTPLLRGESEDVILHRCRRELHRHGKLTRLGVYDVDFGFVMPEKTQFFMIK</sequence>
<dbReference type="EMBL" id="JBBWWQ010000006">
    <property type="protein sequence ID" value="KAK8944706.1"/>
    <property type="molecule type" value="Genomic_DNA"/>
</dbReference>
<keyword evidence="3" id="KW-1185">Reference proteome</keyword>
<feature type="compositionally biased region" description="Low complexity" evidence="1">
    <location>
        <begin position="1"/>
        <end position="19"/>
    </location>
</feature>